<accession>A0AAE3H4Q9</accession>
<keyword evidence="2" id="KW-1185">Reference proteome</keyword>
<reference evidence="1 2" key="1">
    <citation type="submission" date="2018-11" db="EMBL/GenBank/DDBJ databases">
        <title>Novel bacteria species description.</title>
        <authorList>
            <person name="Han J.-H."/>
        </authorList>
    </citation>
    <scope>NUCLEOTIDE SEQUENCE [LARGE SCALE GENOMIC DNA]</scope>
    <source>
        <strain evidence="1 2">KCTC23259</strain>
    </source>
</reference>
<dbReference type="AlphaFoldDB" id="A0AAE3H4Q9"/>
<dbReference type="Proteomes" id="UP001204144">
    <property type="component" value="Unassembled WGS sequence"/>
</dbReference>
<evidence type="ECO:0000313" key="2">
    <source>
        <dbReference type="Proteomes" id="UP001204144"/>
    </source>
</evidence>
<organism evidence="1 2">
    <name type="scientific">Lacihabitans soyangensis</name>
    <dbReference type="NCBI Taxonomy" id="869394"/>
    <lineage>
        <taxon>Bacteria</taxon>
        <taxon>Pseudomonadati</taxon>
        <taxon>Bacteroidota</taxon>
        <taxon>Cytophagia</taxon>
        <taxon>Cytophagales</taxon>
        <taxon>Leadbetterellaceae</taxon>
        <taxon>Lacihabitans</taxon>
    </lineage>
</organism>
<proteinExistence type="predicted"/>
<dbReference type="EMBL" id="RJUF01000043">
    <property type="protein sequence ID" value="MCP9763861.1"/>
    <property type="molecule type" value="Genomic_DNA"/>
</dbReference>
<gene>
    <name evidence="1" type="ORF">EGI31_12940</name>
</gene>
<evidence type="ECO:0000313" key="1">
    <source>
        <dbReference type="EMBL" id="MCP9763861.1"/>
    </source>
</evidence>
<comment type="caution">
    <text evidence="1">The sequence shown here is derived from an EMBL/GenBank/DDBJ whole genome shotgun (WGS) entry which is preliminary data.</text>
</comment>
<sequence>MTVLQTKPLSNIQAELLKLYANNLSDEDLFEIRMMLGKYFAKKATEAMDNVWDKNNLSEQDMINWTNEHNRI</sequence>
<protein>
    <submittedName>
        <fullName evidence="1">Uncharacterized protein</fullName>
    </submittedName>
</protein>
<dbReference type="RefSeq" id="WP_255037625.1">
    <property type="nucleotide sequence ID" value="NZ_RJUF01000043.1"/>
</dbReference>
<name>A0AAE3H4Q9_9BACT</name>